<keyword evidence="3" id="KW-1185">Reference proteome</keyword>
<sequence>MVLSNSAIVPPILYLARDKSDSEMNVYCTALAVAVLMTTLPIGSCTDVEHVLRSDEKASLRKLKSGLLTRQDDTDATGLIAQSQELKKRDKPNDFETNDKWKLAKDIKITKGEATKRERLTSSASPKIVGLNTLSVHRYISKNIWRDITEREDVSAKKGDLSSTPNSEDKKSDKHASFQAKQNEELAKIDAAKVAKVDSVKSQRFQPPVMPKTPESSTSPITGAKSKKIWTDANKKEEMSARRKRSNSVPSSEDKKWKENNGFQTKGNTDLAKGDISKGVTEERANNMGLTTAVPSKVADSNFPSQNIVKAKKVLKDDMKENKVIDQTVSRLPFRNSEDKERREHTDSHILRAKHPVADVTVVKKESANGKAPIPAPSTLAEYNFPSNNVARETKLWTDI</sequence>
<evidence type="ECO:0000313" key="3">
    <source>
        <dbReference type="Proteomes" id="UP000054928"/>
    </source>
</evidence>
<dbReference type="RefSeq" id="XP_024572494.1">
    <property type="nucleotide sequence ID" value="XM_024716346.1"/>
</dbReference>
<protein>
    <submittedName>
        <fullName evidence="2">Uncharacterized protein</fullName>
    </submittedName>
</protein>
<dbReference type="GeneID" id="36395498"/>
<dbReference type="EMBL" id="CCYD01000109">
    <property type="protein sequence ID" value="CEG36125.1"/>
    <property type="molecule type" value="Genomic_DNA"/>
</dbReference>
<feature type="compositionally biased region" description="Basic and acidic residues" evidence="1">
    <location>
        <begin position="229"/>
        <end position="241"/>
    </location>
</feature>
<evidence type="ECO:0000256" key="1">
    <source>
        <dbReference type="SAM" id="MobiDB-lite"/>
    </source>
</evidence>
<evidence type="ECO:0000313" key="2">
    <source>
        <dbReference type="EMBL" id="CEG36125.1"/>
    </source>
</evidence>
<feature type="region of interest" description="Disordered" evidence="1">
    <location>
        <begin position="152"/>
        <end position="179"/>
    </location>
</feature>
<dbReference type="AlphaFoldDB" id="A0A0P1A7G1"/>
<proteinExistence type="predicted"/>
<accession>A0A0P1A7G1</accession>
<organism evidence="2 3">
    <name type="scientific">Plasmopara halstedii</name>
    <name type="common">Downy mildew of sunflower</name>
    <dbReference type="NCBI Taxonomy" id="4781"/>
    <lineage>
        <taxon>Eukaryota</taxon>
        <taxon>Sar</taxon>
        <taxon>Stramenopiles</taxon>
        <taxon>Oomycota</taxon>
        <taxon>Peronosporomycetes</taxon>
        <taxon>Peronosporales</taxon>
        <taxon>Peronosporaceae</taxon>
        <taxon>Plasmopara</taxon>
    </lineage>
</organism>
<reference evidence="3" key="1">
    <citation type="submission" date="2014-09" db="EMBL/GenBank/DDBJ databases">
        <authorList>
            <person name="Sharma Rahul"/>
            <person name="Thines Marco"/>
        </authorList>
    </citation>
    <scope>NUCLEOTIDE SEQUENCE [LARGE SCALE GENOMIC DNA]</scope>
</reference>
<name>A0A0P1A7G1_PLAHL</name>
<feature type="compositionally biased region" description="Basic and acidic residues" evidence="1">
    <location>
        <begin position="167"/>
        <end position="179"/>
    </location>
</feature>
<feature type="region of interest" description="Disordered" evidence="1">
    <location>
        <begin position="197"/>
        <end position="274"/>
    </location>
</feature>
<dbReference type="Proteomes" id="UP000054928">
    <property type="component" value="Unassembled WGS sequence"/>
</dbReference>